<comment type="catalytic activity">
    <reaction evidence="1">
        <text>ATP + protein L-histidine = ADP + protein N-phospho-L-histidine.</text>
        <dbReference type="EC" id="2.7.13.3"/>
    </reaction>
</comment>
<keyword evidence="13" id="KW-0812">Transmembrane</keyword>
<feature type="domain" description="Response regulatory" evidence="15">
    <location>
        <begin position="543"/>
        <end position="662"/>
    </location>
</feature>
<dbReference type="InterPro" id="IPR004358">
    <property type="entry name" value="Sig_transdc_His_kin-like_C"/>
</dbReference>
<evidence type="ECO:0000256" key="13">
    <source>
        <dbReference type="SAM" id="Phobius"/>
    </source>
</evidence>
<evidence type="ECO:0000256" key="3">
    <source>
        <dbReference type="ARBA" id="ARBA00022553"/>
    </source>
</evidence>
<proteinExistence type="predicted"/>
<keyword evidence="3 11" id="KW-0597">Phosphoprotein</keyword>
<dbReference type="OrthoDB" id="9792854at2"/>
<dbReference type="Gene3D" id="3.40.50.2300">
    <property type="match status" value="1"/>
</dbReference>
<evidence type="ECO:0000259" key="15">
    <source>
        <dbReference type="PROSITE" id="PS50110"/>
    </source>
</evidence>
<dbReference type="CDD" id="cd17546">
    <property type="entry name" value="REC_hyHK_CKI1_RcsC-like"/>
    <property type="match status" value="1"/>
</dbReference>
<feature type="transmembrane region" description="Helical" evidence="13">
    <location>
        <begin position="187"/>
        <end position="209"/>
    </location>
</feature>
<keyword evidence="12" id="KW-0175">Coiled coil</keyword>
<evidence type="ECO:0000313" key="17">
    <source>
        <dbReference type="Proteomes" id="UP000005317"/>
    </source>
</evidence>
<dbReference type="Pfam" id="PF02518">
    <property type="entry name" value="HATPase_c"/>
    <property type="match status" value="1"/>
</dbReference>
<evidence type="ECO:0000256" key="6">
    <source>
        <dbReference type="ARBA" id="ARBA00022777"/>
    </source>
</evidence>
<evidence type="ECO:0000256" key="2">
    <source>
        <dbReference type="ARBA" id="ARBA00012438"/>
    </source>
</evidence>
<feature type="coiled-coil region" evidence="12">
    <location>
        <begin position="226"/>
        <end position="281"/>
    </location>
</feature>
<keyword evidence="5" id="KW-0547">Nucleotide-binding</keyword>
<reference evidence="17" key="1">
    <citation type="journal article" date="2011" name="Stand. Genomic Sci.">
        <title>Genome sequence of the filamentous, gliding Thiothrix nivea neotype strain (JP2(T)).</title>
        <authorList>
            <person name="Lapidus A."/>
            <person name="Nolan M."/>
            <person name="Lucas S."/>
            <person name="Glavina Del Rio T."/>
            <person name="Tice H."/>
            <person name="Cheng J.F."/>
            <person name="Tapia R."/>
            <person name="Han C."/>
            <person name="Goodwin L."/>
            <person name="Pitluck S."/>
            <person name="Liolios K."/>
            <person name="Pagani I."/>
            <person name="Ivanova N."/>
            <person name="Huntemann M."/>
            <person name="Mavromatis K."/>
            <person name="Mikhailova N."/>
            <person name="Pati A."/>
            <person name="Chen A."/>
            <person name="Palaniappan K."/>
            <person name="Land M."/>
            <person name="Brambilla E.M."/>
            <person name="Rohde M."/>
            <person name="Abt B."/>
            <person name="Verbarg S."/>
            <person name="Goker M."/>
            <person name="Bristow J."/>
            <person name="Eisen J.A."/>
            <person name="Markowitz V."/>
            <person name="Hugenholtz P."/>
            <person name="Kyrpides N.C."/>
            <person name="Klenk H.P."/>
            <person name="Woyke T."/>
        </authorList>
    </citation>
    <scope>NUCLEOTIDE SEQUENCE [LARGE SCALE GENOMIC DNA]</scope>
    <source>
        <strain evidence="17">ATCC 35100 / DSM 5205 / JP2</strain>
    </source>
</reference>
<keyword evidence="17" id="KW-1185">Reference proteome</keyword>
<dbReference type="Proteomes" id="UP000005317">
    <property type="component" value="Unassembled WGS sequence"/>
</dbReference>
<dbReference type="Pfam" id="PF00072">
    <property type="entry name" value="Response_reg"/>
    <property type="match status" value="1"/>
</dbReference>
<dbReference type="SMART" id="SM00387">
    <property type="entry name" value="HATPase_c"/>
    <property type="match status" value="1"/>
</dbReference>
<dbReference type="CDD" id="cd00082">
    <property type="entry name" value="HisKA"/>
    <property type="match status" value="1"/>
</dbReference>
<evidence type="ECO:0000259" key="14">
    <source>
        <dbReference type="PROSITE" id="PS50109"/>
    </source>
</evidence>
<name>A0A656HCP5_THINJ</name>
<evidence type="ECO:0000256" key="8">
    <source>
        <dbReference type="ARBA" id="ARBA00023012"/>
    </source>
</evidence>
<dbReference type="InterPro" id="IPR005467">
    <property type="entry name" value="His_kinase_dom"/>
</dbReference>
<keyword evidence="13" id="KW-1133">Transmembrane helix</keyword>
<dbReference type="EMBL" id="JH651384">
    <property type="protein sequence ID" value="EIJ33942.1"/>
    <property type="molecule type" value="Genomic_DNA"/>
</dbReference>
<evidence type="ECO:0000256" key="1">
    <source>
        <dbReference type="ARBA" id="ARBA00000085"/>
    </source>
</evidence>
<keyword evidence="13" id="KW-0472">Membrane</keyword>
<evidence type="ECO:0000256" key="5">
    <source>
        <dbReference type="ARBA" id="ARBA00022741"/>
    </source>
</evidence>
<dbReference type="PRINTS" id="PR00344">
    <property type="entry name" value="BCTRLSENSOR"/>
</dbReference>
<feature type="transmembrane region" description="Helical" evidence="13">
    <location>
        <begin position="113"/>
        <end position="132"/>
    </location>
</feature>
<dbReference type="GO" id="GO:0000155">
    <property type="term" value="F:phosphorelay sensor kinase activity"/>
    <property type="evidence" value="ECO:0007669"/>
    <property type="project" value="InterPro"/>
</dbReference>
<dbReference type="AlphaFoldDB" id="A0A656HCP5"/>
<dbReference type="PANTHER" id="PTHR45339">
    <property type="entry name" value="HYBRID SIGNAL TRANSDUCTION HISTIDINE KINASE J"/>
    <property type="match status" value="1"/>
</dbReference>
<dbReference type="Gene3D" id="1.10.287.130">
    <property type="match status" value="1"/>
</dbReference>
<dbReference type="SUPFAM" id="SSF55874">
    <property type="entry name" value="ATPase domain of HSP90 chaperone/DNA topoisomerase II/histidine kinase"/>
    <property type="match status" value="1"/>
</dbReference>
<keyword evidence="6 16" id="KW-0418">Kinase</keyword>
<evidence type="ECO:0000313" key="16">
    <source>
        <dbReference type="EMBL" id="EIJ33942.1"/>
    </source>
</evidence>
<sequence>MGFLSTKLGSFVKVYRDDAAFLANWELPETDTITQEMYAERLRLLYTNGIMSNVIVITASLLLSAMLYGDIPNSTNFLWLTSIVTMAIARIFLVRRYIRSSASATTLTWVRRYALHTAMVGLCWAWFVWIAYGINTWLNVLTLLVTFGMGALAVPVLSFFPTILLLYFGPAALVTFMLYIAEQKLDYYLLNVGMLVYILVIMRTANNYFEILMTALHLRFEKASLANFLRKQKENADRLNARLEQEILQRRHAQQALEEHQRDLEQQVLQRTAELQEAKEAAESGSRAKSEFLASMSHEIRTPMNGIIGATQLLLSAQMEPRHHHYVTIVQESATNLLRLINDILDFSKIESGRLELVNESFHLVDVCRESLQLVEPRMVEKGLKLVFKPPPELLPLLLLGDSFRLRQILLNLLGNAMKFTERGGVELILMQTARAGDTCRIRFTVRDSGIGIEAGALGKIFNVFTQEDSSITRRFGGSGLGLSITHSLVEAMGGKISVESVKGVGSSFHCELPFTIPQQVATPSIVAAVPASGSQASAFTGHVLLAEDNVINQIIARDHLETLGFEVDTVDNGVAARDARERTEYRLILMDCHMPEMDGFDATQAIRQFEQDKHLPRIPIIALTADVQNETRARCEAVGMDDYMSKPFNIDMLVEKIHHALQVS</sequence>
<evidence type="ECO:0000256" key="10">
    <source>
        <dbReference type="ARBA" id="ARBA00068150"/>
    </source>
</evidence>
<evidence type="ECO:0000256" key="4">
    <source>
        <dbReference type="ARBA" id="ARBA00022679"/>
    </source>
</evidence>
<dbReference type="InterPro" id="IPR003594">
    <property type="entry name" value="HATPase_dom"/>
</dbReference>
<dbReference type="InterPro" id="IPR036890">
    <property type="entry name" value="HATPase_C_sf"/>
</dbReference>
<accession>A0A656HCP5</accession>
<dbReference type="InterPro" id="IPR011006">
    <property type="entry name" value="CheY-like_superfamily"/>
</dbReference>
<dbReference type="SUPFAM" id="SSF47384">
    <property type="entry name" value="Homodimeric domain of signal transducing histidine kinase"/>
    <property type="match status" value="1"/>
</dbReference>
<dbReference type="GO" id="GO:0005524">
    <property type="term" value="F:ATP binding"/>
    <property type="evidence" value="ECO:0007669"/>
    <property type="project" value="UniProtKB-KW"/>
</dbReference>
<feature type="domain" description="Histidine kinase" evidence="14">
    <location>
        <begin position="295"/>
        <end position="517"/>
    </location>
</feature>
<dbReference type="CDD" id="cd16922">
    <property type="entry name" value="HATPase_EvgS-ArcB-TorS-like"/>
    <property type="match status" value="1"/>
</dbReference>
<organism evidence="16 17">
    <name type="scientific">Thiothrix nivea (strain ATCC 35100 / DSM 5205 / JP2)</name>
    <dbReference type="NCBI Taxonomy" id="870187"/>
    <lineage>
        <taxon>Bacteria</taxon>
        <taxon>Pseudomonadati</taxon>
        <taxon>Pseudomonadota</taxon>
        <taxon>Gammaproteobacteria</taxon>
        <taxon>Thiotrichales</taxon>
        <taxon>Thiotrichaceae</taxon>
        <taxon>Thiothrix</taxon>
    </lineage>
</organism>
<dbReference type="Pfam" id="PF00512">
    <property type="entry name" value="HisKA"/>
    <property type="match status" value="1"/>
</dbReference>
<protein>
    <recommendedName>
        <fullName evidence="10">Sensory/regulatory protein RpfC</fullName>
        <ecNumber evidence="2">2.7.13.3</ecNumber>
    </recommendedName>
</protein>
<dbReference type="FunFam" id="3.30.565.10:FF:000010">
    <property type="entry name" value="Sensor histidine kinase RcsC"/>
    <property type="match status" value="1"/>
</dbReference>
<dbReference type="Gene3D" id="3.30.565.10">
    <property type="entry name" value="Histidine kinase-like ATPase, C-terminal domain"/>
    <property type="match status" value="1"/>
</dbReference>
<dbReference type="PROSITE" id="PS50110">
    <property type="entry name" value="RESPONSE_REGULATORY"/>
    <property type="match status" value="1"/>
</dbReference>
<evidence type="ECO:0000256" key="7">
    <source>
        <dbReference type="ARBA" id="ARBA00022840"/>
    </source>
</evidence>
<dbReference type="SMART" id="SM00388">
    <property type="entry name" value="HisKA"/>
    <property type="match status" value="1"/>
</dbReference>
<dbReference type="InterPro" id="IPR003661">
    <property type="entry name" value="HisK_dim/P_dom"/>
</dbReference>
<dbReference type="SUPFAM" id="SSF52172">
    <property type="entry name" value="CheY-like"/>
    <property type="match status" value="1"/>
</dbReference>
<dbReference type="PROSITE" id="PS50109">
    <property type="entry name" value="HIS_KIN"/>
    <property type="match status" value="1"/>
</dbReference>
<feature type="transmembrane region" description="Helical" evidence="13">
    <location>
        <begin position="45"/>
        <end position="68"/>
    </location>
</feature>
<dbReference type="FunFam" id="1.10.287.130:FF:000002">
    <property type="entry name" value="Two-component osmosensing histidine kinase"/>
    <property type="match status" value="1"/>
</dbReference>
<dbReference type="EC" id="2.7.13.3" evidence="2"/>
<evidence type="ECO:0000256" key="11">
    <source>
        <dbReference type="PROSITE-ProRule" id="PRU00169"/>
    </source>
</evidence>
<keyword evidence="7" id="KW-0067">ATP-binding</keyword>
<dbReference type="SMART" id="SM00448">
    <property type="entry name" value="REC"/>
    <property type="match status" value="1"/>
</dbReference>
<keyword evidence="4" id="KW-0808">Transferase</keyword>
<dbReference type="InterPro" id="IPR001789">
    <property type="entry name" value="Sig_transdc_resp-reg_receiver"/>
</dbReference>
<evidence type="ECO:0000256" key="9">
    <source>
        <dbReference type="ARBA" id="ARBA00064003"/>
    </source>
</evidence>
<keyword evidence="8" id="KW-0902">Two-component regulatory system</keyword>
<comment type="subunit">
    <text evidence="9">At low DSF concentrations, interacts with RpfF.</text>
</comment>
<dbReference type="InterPro" id="IPR036097">
    <property type="entry name" value="HisK_dim/P_sf"/>
</dbReference>
<feature type="transmembrane region" description="Helical" evidence="13">
    <location>
        <begin position="74"/>
        <end position="93"/>
    </location>
</feature>
<feature type="modified residue" description="4-aspartylphosphate" evidence="11">
    <location>
        <position position="592"/>
    </location>
</feature>
<gene>
    <name evidence="16" type="ORF">Thini_1329</name>
</gene>
<evidence type="ECO:0000256" key="12">
    <source>
        <dbReference type="SAM" id="Coils"/>
    </source>
</evidence>
<dbReference type="PANTHER" id="PTHR45339:SF1">
    <property type="entry name" value="HYBRID SIGNAL TRANSDUCTION HISTIDINE KINASE J"/>
    <property type="match status" value="1"/>
</dbReference>